<keyword evidence="6" id="KW-0472">Membrane</keyword>
<keyword evidence="3" id="KW-1003">Cell membrane</keyword>
<dbReference type="InterPro" id="IPR007554">
    <property type="entry name" value="Glycerophosphate_synth"/>
</dbReference>
<dbReference type="RefSeq" id="WP_258779080.1">
    <property type="nucleotide sequence ID" value="NZ_JANUGP010000009.1"/>
</dbReference>
<dbReference type="EMBL" id="JANUGP010000009">
    <property type="protein sequence ID" value="MCS0602576.1"/>
    <property type="molecule type" value="Genomic_DNA"/>
</dbReference>
<gene>
    <name evidence="7" type="ORF">NX794_15355</name>
</gene>
<dbReference type="PANTHER" id="PTHR37316:SF3">
    <property type="entry name" value="TEICHOIC ACID GLYCEROL-PHOSPHATE TRANSFERASE"/>
    <property type="match status" value="1"/>
</dbReference>
<dbReference type="InterPro" id="IPR051612">
    <property type="entry name" value="Teichoic_Acid_Biosynth"/>
</dbReference>
<dbReference type="PANTHER" id="PTHR37316">
    <property type="entry name" value="TEICHOIC ACID GLYCEROL-PHOSPHATE PRIMASE"/>
    <property type="match status" value="1"/>
</dbReference>
<evidence type="ECO:0000313" key="7">
    <source>
        <dbReference type="EMBL" id="MCS0602576.1"/>
    </source>
</evidence>
<dbReference type="InterPro" id="IPR043149">
    <property type="entry name" value="TagF_N"/>
</dbReference>
<organism evidence="7 8">
    <name type="scientific">Streptomyces pyxinicus</name>
    <dbReference type="NCBI Taxonomy" id="2970331"/>
    <lineage>
        <taxon>Bacteria</taxon>
        <taxon>Bacillati</taxon>
        <taxon>Actinomycetota</taxon>
        <taxon>Actinomycetes</taxon>
        <taxon>Kitasatosporales</taxon>
        <taxon>Streptomycetaceae</taxon>
        <taxon>Streptomyces</taxon>
    </lineage>
</organism>
<name>A0ABT2B255_9ACTN</name>
<dbReference type="InterPro" id="IPR043148">
    <property type="entry name" value="TagF_C"/>
</dbReference>
<evidence type="ECO:0000256" key="6">
    <source>
        <dbReference type="ARBA" id="ARBA00023136"/>
    </source>
</evidence>
<comment type="caution">
    <text evidence="7">The sequence shown here is derived from an EMBL/GenBank/DDBJ whole genome shotgun (WGS) entry which is preliminary data.</text>
</comment>
<sequence>MPQLSVIVYGPNAQGHLTELLDSLAAHPPADTEVIVAAVGDWARETAAAHAPEAVVVPLPDGTRDADARAAGAARATGRWLHFAHAKDGLPPGAPRLIAERTAELDAAAPESPVDVLLFDHVGTTWQTAAAPSRDGRHLAAVGREARTLDQAADLLRIAPLLGNRALRADFWRAHEQRLSGDDEAGTALAALLHASRVACLNQVAYVRRVLRPESLPPLAPEDRLALVDRYEALFPLTEGRRAVGTVLYDLMVRELVRVFARENLPDPVAREFFRRAAAAAVRRRPEGHQRPAGLEGVRHALLEEGAYGRYRAFQAANRARRAARKAVRARKRTLGAKVRDHQYRRALGHPVDPDLAVFAAYWDRGVACNPAAIAAKLAELAPDIRQVWTVSKENAALLPPGTDHVVPGTRAYWETLARAKYLTNNVNFPNAVVKRPDAIHLQTHHGTPLKRMGLDQMDHPAAAKGLDFAALLARIDKWDYSVSANSHTTRMWERAYPARYVSLDHGYPRNDVFYTAGAAEVRAARDRLGIAPGRTAVLYAPTHRDYEAGFTPRLDLAAFADRLGEDTVLLVRAHYFYGGAASPLTGLRRSGRIIDVSSYDPVEELCLAADALVTDYSSIMFDYANLDRPIVVYADDWETYRTTRGVYFDLLAEHPGQVARTQEELADVFTSGAWRDESAAKARSAFRRRFCEYDDGRAAERVVRRVFLGEPEAALPPVLPVEDRTPAPSPEEATA</sequence>
<accession>A0ABT2B255</accession>
<evidence type="ECO:0000256" key="2">
    <source>
        <dbReference type="ARBA" id="ARBA00010488"/>
    </source>
</evidence>
<dbReference type="Proteomes" id="UP001205612">
    <property type="component" value="Unassembled WGS sequence"/>
</dbReference>
<keyword evidence="4" id="KW-0808">Transferase</keyword>
<proteinExistence type="inferred from homology"/>
<comment type="similarity">
    <text evidence="2">Belongs to the CDP-glycerol glycerophosphotransferase family.</text>
</comment>
<keyword evidence="5" id="KW-0777">Teichoic acid biosynthesis</keyword>
<evidence type="ECO:0000256" key="5">
    <source>
        <dbReference type="ARBA" id="ARBA00022944"/>
    </source>
</evidence>
<evidence type="ECO:0000313" key="8">
    <source>
        <dbReference type="Proteomes" id="UP001205612"/>
    </source>
</evidence>
<evidence type="ECO:0000256" key="3">
    <source>
        <dbReference type="ARBA" id="ARBA00022475"/>
    </source>
</evidence>
<dbReference type="Gene3D" id="3.40.50.12580">
    <property type="match status" value="1"/>
</dbReference>
<dbReference type="SUPFAM" id="SSF53756">
    <property type="entry name" value="UDP-Glycosyltransferase/glycogen phosphorylase"/>
    <property type="match status" value="1"/>
</dbReference>
<protein>
    <submittedName>
        <fullName evidence="7">CDP-glycerol glycerophosphotransferase family protein</fullName>
    </submittedName>
</protein>
<evidence type="ECO:0000256" key="1">
    <source>
        <dbReference type="ARBA" id="ARBA00004202"/>
    </source>
</evidence>
<dbReference type="Pfam" id="PF04464">
    <property type="entry name" value="Glyphos_transf"/>
    <property type="match status" value="1"/>
</dbReference>
<evidence type="ECO:0000256" key="4">
    <source>
        <dbReference type="ARBA" id="ARBA00022679"/>
    </source>
</evidence>
<reference evidence="7 8" key="1">
    <citation type="submission" date="2022-08" db="EMBL/GenBank/DDBJ databases">
        <authorList>
            <person name="Somphong A."/>
            <person name="Phongsopitanun W."/>
        </authorList>
    </citation>
    <scope>NUCLEOTIDE SEQUENCE [LARGE SCALE GENOMIC DNA]</scope>
    <source>
        <strain evidence="7 8">LP11</strain>
    </source>
</reference>
<comment type="subcellular location">
    <subcellularLocation>
        <location evidence="1">Cell membrane</location>
        <topology evidence="1">Peripheral membrane protein</topology>
    </subcellularLocation>
</comment>
<dbReference type="Gene3D" id="3.40.50.11820">
    <property type="match status" value="1"/>
</dbReference>
<dbReference type="InterPro" id="IPR029044">
    <property type="entry name" value="Nucleotide-diphossugar_trans"/>
</dbReference>
<dbReference type="SUPFAM" id="SSF53448">
    <property type="entry name" value="Nucleotide-diphospho-sugar transferases"/>
    <property type="match status" value="1"/>
</dbReference>
<keyword evidence="8" id="KW-1185">Reference proteome</keyword>